<evidence type="ECO:0000256" key="9">
    <source>
        <dbReference type="HAMAP-Rule" id="MF_00097"/>
    </source>
</evidence>
<keyword evidence="3 9" id="KW-0479">Metal-binding</keyword>
<keyword evidence="4 9" id="KW-0460">Magnesium</keyword>
<dbReference type="KEGG" id="lpd:AYR62_00560"/>
<dbReference type="GO" id="GO:0009228">
    <property type="term" value="P:thiamine biosynthetic process"/>
    <property type="evidence" value="ECO:0007669"/>
    <property type="project" value="UniProtKB-KW"/>
</dbReference>
<feature type="binding site" evidence="9">
    <location>
        <position position="85"/>
    </location>
    <ligand>
        <name>Mg(2+)</name>
        <dbReference type="ChEBI" id="CHEBI:18420"/>
    </ligand>
</feature>
<dbReference type="EC" id="2.5.1.3" evidence="9"/>
<keyword evidence="5 9" id="KW-0784">Thiamine biosynthesis</keyword>
<dbReference type="Proteomes" id="UP000093267">
    <property type="component" value="Chromosome"/>
</dbReference>
<comment type="pathway">
    <text evidence="1 9 11">Cofactor biosynthesis; thiamine diphosphate biosynthesis; thiamine phosphate from 4-amino-2-methyl-5-diphosphomethylpyrimidine and 4-methyl-5-(2-phosphoethyl)-thiazole: step 1/1.</text>
</comment>
<dbReference type="PANTHER" id="PTHR20857">
    <property type="entry name" value="THIAMINE-PHOSPHATE PYROPHOSPHORYLASE"/>
    <property type="match status" value="1"/>
</dbReference>
<dbReference type="GO" id="GO:0000287">
    <property type="term" value="F:magnesium ion binding"/>
    <property type="evidence" value="ECO:0007669"/>
    <property type="project" value="UniProtKB-UniRule"/>
</dbReference>
<dbReference type="InterPro" id="IPR036206">
    <property type="entry name" value="ThiamineP_synth_sf"/>
</dbReference>
<dbReference type="STRING" id="240427.AYR62_00560"/>
<comment type="similarity">
    <text evidence="9 10">Belongs to the thiamine-phosphate synthase family.</text>
</comment>
<evidence type="ECO:0000256" key="2">
    <source>
        <dbReference type="ARBA" id="ARBA00022679"/>
    </source>
</evidence>
<dbReference type="UniPathway" id="UPA00060">
    <property type="reaction ID" value="UER00141"/>
</dbReference>
<evidence type="ECO:0000256" key="4">
    <source>
        <dbReference type="ARBA" id="ARBA00022842"/>
    </source>
</evidence>
<dbReference type="CDD" id="cd00564">
    <property type="entry name" value="TMP_TenI"/>
    <property type="match status" value="1"/>
</dbReference>
<reference evidence="13 14" key="1">
    <citation type="submission" date="2016-03" db="EMBL/GenBank/DDBJ databases">
        <title>Pediococcus and Lactobacillus from brewery environment - whole genome sequencing and assembly.</title>
        <authorList>
            <person name="Behr J."/>
            <person name="Geissler A.J."/>
            <person name="Vogel R.F."/>
        </authorList>
    </citation>
    <scope>NUCLEOTIDE SEQUENCE [LARGE SCALE GENOMIC DNA]</scope>
    <source>
        <strain evidence="13 14">TMW 1.1995</strain>
    </source>
</reference>
<evidence type="ECO:0000256" key="3">
    <source>
        <dbReference type="ARBA" id="ARBA00022723"/>
    </source>
</evidence>
<comment type="catalytic activity">
    <reaction evidence="8 9 10">
        <text>2-[(2R,5Z)-2-carboxy-4-methylthiazol-5(2H)-ylidene]ethyl phosphate + 4-amino-2-methyl-5-(diphosphooxymethyl)pyrimidine + 2 H(+) = thiamine phosphate + CO2 + diphosphate</text>
        <dbReference type="Rhea" id="RHEA:47844"/>
        <dbReference type="ChEBI" id="CHEBI:15378"/>
        <dbReference type="ChEBI" id="CHEBI:16526"/>
        <dbReference type="ChEBI" id="CHEBI:33019"/>
        <dbReference type="ChEBI" id="CHEBI:37575"/>
        <dbReference type="ChEBI" id="CHEBI:57841"/>
        <dbReference type="ChEBI" id="CHEBI:62899"/>
        <dbReference type="EC" id="2.5.1.3"/>
    </reaction>
</comment>
<gene>
    <name evidence="9" type="primary">thiE</name>
    <name evidence="13" type="ORF">AYR63_02395</name>
</gene>
<dbReference type="EMBL" id="CP014924">
    <property type="protein sequence ID" value="ANZ66109.1"/>
    <property type="molecule type" value="Genomic_DNA"/>
</dbReference>
<evidence type="ECO:0000256" key="6">
    <source>
        <dbReference type="ARBA" id="ARBA00047334"/>
    </source>
</evidence>
<evidence type="ECO:0000313" key="13">
    <source>
        <dbReference type="EMBL" id="ANZ66109.1"/>
    </source>
</evidence>
<comment type="catalytic activity">
    <reaction evidence="6 9 10">
        <text>4-methyl-5-(2-phosphooxyethyl)-thiazole + 4-amino-2-methyl-5-(diphosphooxymethyl)pyrimidine + H(+) = thiamine phosphate + diphosphate</text>
        <dbReference type="Rhea" id="RHEA:22328"/>
        <dbReference type="ChEBI" id="CHEBI:15378"/>
        <dbReference type="ChEBI" id="CHEBI:33019"/>
        <dbReference type="ChEBI" id="CHEBI:37575"/>
        <dbReference type="ChEBI" id="CHEBI:57841"/>
        <dbReference type="ChEBI" id="CHEBI:58296"/>
        <dbReference type="EC" id="2.5.1.3"/>
    </reaction>
</comment>
<comment type="catalytic activity">
    <reaction evidence="7 9 10">
        <text>2-(2-carboxy-4-methylthiazol-5-yl)ethyl phosphate + 4-amino-2-methyl-5-(diphosphooxymethyl)pyrimidine + 2 H(+) = thiamine phosphate + CO2 + diphosphate</text>
        <dbReference type="Rhea" id="RHEA:47848"/>
        <dbReference type="ChEBI" id="CHEBI:15378"/>
        <dbReference type="ChEBI" id="CHEBI:16526"/>
        <dbReference type="ChEBI" id="CHEBI:33019"/>
        <dbReference type="ChEBI" id="CHEBI:37575"/>
        <dbReference type="ChEBI" id="CHEBI:57841"/>
        <dbReference type="ChEBI" id="CHEBI:62890"/>
        <dbReference type="EC" id="2.5.1.3"/>
    </reaction>
</comment>
<accession>A0A1B2IVR2</accession>
<evidence type="ECO:0000256" key="7">
    <source>
        <dbReference type="ARBA" id="ARBA00047851"/>
    </source>
</evidence>
<feature type="binding site" evidence="9">
    <location>
        <begin position="201"/>
        <end position="202"/>
    </location>
    <ligand>
        <name>2-[(2R,5Z)-2-carboxy-4-methylthiazol-5(2H)-ylidene]ethyl phosphate</name>
        <dbReference type="ChEBI" id="CHEBI:62899"/>
    </ligand>
</feature>
<dbReference type="NCBIfam" id="TIGR00693">
    <property type="entry name" value="thiE"/>
    <property type="match status" value="1"/>
</dbReference>
<evidence type="ECO:0000256" key="10">
    <source>
        <dbReference type="RuleBase" id="RU003826"/>
    </source>
</evidence>
<dbReference type="GO" id="GO:0005737">
    <property type="term" value="C:cytoplasm"/>
    <property type="evidence" value="ECO:0007669"/>
    <property type="project" value="TreeGrafter"/>
</dbReference>
<evidence type="ECO:0000256" key="1">
    <source>
        <dbReference type="ARBA" id="ARBA00005165"/>
    </source>
</evidence>
<evidence type="ECO:0000259" key="12">
    <source>
        <dbReference type="Pfam" id="PF02581"/>
    </source>
</evidence>
<feature type="binding site" evidence="9">
    <location>
        <position position="104"/>
    </location>
    <ligand>
        <name>Mg(2+)</name>
        <dbReference type="ChEBI" id="CHEBI:18420"/>
    </ligand>
</feature>
<feature type="binding site" evidence="9">
    <location>
        <begin position="48"/>
        <end position="52"/>
    </location>
    <ligand>
        <name>4-amino-2-methyl-5-(diphosphooxymethyl)pyrimidine</name>
        <dbReference type="ChEBI" id="CHEBI:57841"/>
    </ligand>
</feature>
<dbReference type="AlphaFoldDB" id="A0A1B2IVR2"/>
<evidence type="ECO:0000256" key="11">
    <source>
        <dbReference type="RuleBase" id="RU004253"/>
    </source>
</evidence>
<dbReference type="InterPro" id="IPR034291">
    <property type="entry name" value="TMP_synthase"/>
</dbReference>
<organism evidence="13 14">
    <name type="scientific">Secundilactobacillus paracollinoides</name>
    <dbReference type="NCBI Taxonomy" id="240427"/>
    <lineage>
        <taxon>Bacteria</taxon>
        <taxon>Bacillati</taxon>
        <taxon>Bacillota</taxon>
        <taxon>Bacilli</taxon>
        <taxon>Lactobacillales</taxon>
        <taxon>Lactobacillaceae</taxon>
        <taxon>Secundilactobacillus</taxon>
    </lineage>
</organism>
<dbReference type="Gene3D" id="3.20.20.70">
    <property type="entry name" value="Aldolase class I"/>
    <property type="match status" value="1"/>
</dbReference>
<feature type="binding site" evidence="9">
    <location>
        <position position="153"/>
    </location>
    <ligand>
        <name>4-amino-2-methyl-5-(diphosphooxymethyl)pyrimidine</name>
        <dbReference type="ChEBI" id="CHEBI:57841"/>
    </ligand>
</feature>
<dbReference type="HAMAP" id="MF_00097">
    <property type="entry name" value="TMP_synthase"/>
    <property type="match status" value="1"/>
</dbReference>
<feature type="domain" description="Thiamine phosphate synthase/TenI" evidence="12">
    <location>
        <begin position="18"/>
        <end position="204"/>
    </location>
</feature>
<keyword evidence="14" id="KW-1185">Reference proteome</keyword>
<comment type="function">
    <text evidence="9">Condenses 4-methyl-5-(beta-hydroxyethyl)thiazole monophosphate (THZ-P) and 2-methyl-4-amino-5-hydroxymethyl pyrimidine pyrophosphate (HMP-PP) to form thiamine monophosphate (TMP).</text>
</comment>
<dbReference type="InterPro" id="IPR022998">
    <property type="entry name" value="ThiamineP_synth_TenI"/>
</dbReference>
<dbReference type="SUPFAM" id="SSF51391">
    <property type="entry name" value="Thiamin phosphate synthase"/>
    <property type="match status" value="1"/>
</dbReference>
<protein>
    <recommendedName>
        <fullName evidence="9">Thiamine-phosphate synthase</fullName>
        <shortName evidence="9">TP synthase</shortName>
        <shortName evidence="9">TPS</shortName>
        <ecNumber evidence="9">2.5.1.3</ecNumber>
    </recommendedName>
    <alternativeName>
        <fullName evidence="9">Thiamine-phosphate pyrophosphorylase</fullName>
        <shortName evidence="9">TMP pyrophosphorylase</shortName>
        <shortName evidence="9">TMP-PPase</shortName>
    </alternativeName>
</protein>
<evidence type="ECO:0000256" key="8">
    <source>
        <dbReference type="ARBA" id="ARBA00047883"/>
    </source>
</evidence>
<feature type="binding site" evidence="9">
    <location>
        <position position="181"/>
    </location>
    <ligand>
        <name>2-[(2R,5Z)-2-carboxy-4-methylthiazol-5(2H)-ylidene]ethyl phosphate</name>
        <dbReference type="ChEBI" id="CHEBI:62899"/>
    </ligand>
</feature>
<proteinExistence type="inferred from homology"/>
<evidence type="ECO:0000313" key="14">
    <source>
        <dbReference type="Proteomes" id="UP000093267"/>
    </source>
</evidence>
<feature type="binding site" evidence="9">
    <location>
        <position position="84"/>
    </location>
    <ligand>
        <name>4-amino-2-methyl-5-(diphosphooxymethyl)pyrimidine</name>
        <dbReference type="ChEBI" id="CHEBI:57841"/>
    </ligand>
</feature>
<dbReference type="Pfam" id="PF02581">
    <property type="entry name" value="TMP-TENI"/>
    <property type="match status" value="1"/>
</dbReference>
<name>A0A1B2IVR2_9LACO</name>
<dbReference type="PANTHER" id="PTHR20857:SF15">
    <property type="entry name" value="THIAMINE-PHOSPHATE SYNTHASE"/>
    <property type="match status" value="1"/>
</dbReference>
<dbReference type="FunFam" id="3.20.20.70:FF:000096">
    <property type="entry name" value="Thiamine-phosphate synthase"/>
    <property type="match status" value="1"/>
</dbReference>
<comment type="cofactor">
    <cofactor evidence="9">
        <name>Mg(2+)</name>
        <dbReference type="ChEBI" id="CHEBI:18420"/>
    </cofactor>
    <text evidence="9">Binds 1 Mg(2+) ion per subunit.</text>
</comment>
<evidence type="ECO:0000256" key="5">
    <source>
        <dbReference type="ARBA" id="ARBA00022977"/>
    </source>
</evidence>
<dbReference type="GO" id="GO:0004789">
    <property type="term" value="F:thiamine-phosphate diphosphorylase activity"/>
    <property type="evidence" value="ECO:0007669"/>
    <property type="project" value="UniProtKB-UniRule"/>
</dbReference>
<feature type="binding site" evidence="9">
    <location>
        <position position="123"/>
    </location>
    <ligand>
        <name>4-amino-2-methyl-5-(diphosphooxymethyl)pyrimidine</name>
        <dbReference type="ChEBI" id="CHEBI:57841"/>
    </ligand>
</feature>
<dbReference type="InterPro" id="IPR013785">
    <property type="entry name" value="Aldolase_TIM"/>
</dbReference>
<keyword evidence="2 9" id="KW-0808">Transferase</keyword>
<feature type="binding site" evidence="9">
    <location>
        <begin position="150"/>
        <end position="152"/>
    </location>
    <ligand>
        <name>2-[(2R,5Z)-2-carboxy-4-methylthiazol-5(2H)-ylidene]ethyl phosphate</name>
        <dbReference type="ChEBI" id="CHEBI:62899"/>
    </ligand>
</feature>
<sequence length="220" mass="23048">MGRRTLMISFEPSMLKAYFICGTQDLRPDQDLVETVQTALRAGITAYQFRDKGAGSTLTPETRLTVAKRLKDLCHLAYVPFIVDDDVDLAKRVHADGIHVGQSDEGVQSVIAEMGDQAFIGLSCSNETEIKAANAIEGIAYYGSGPVFPTGSKADADPVIGLAGLQHLVELATRPVVGIGGITVDQLPAVIQTGAAGSSVISMIAGSSDIGGVVKAMKEA</sequence>
<dbReference type="GO" id="GO:0009229">
    <property type="term" value="P:thiamine diphosphate biosynthetic process"/>
    <property type="evidence" value="ECO:0007669"/>
    <property type="project" value="UniProtKB-UniRule"/>
</dbReference>